<reference evidence="1 2" key="1">
    <citation type="submission" date="2019-12" db="EMBL/GenBank/DDBJ databases">
        <title>Novel species isolated from a subtropical stream in China.</title>
        <authorList>
            <person name="Lu H."/>
        </authorList>
    </citation>
    <scope>NUCLEOTIDE SEQUENCE [LARGE SCALE GENOMIC DNA]</scope>
    <source>
        <strain evidence="1 2">CY42W</strain>
    </source>
</reference>
<gene>
    <name evidence="1" type="ORF">GTP69_11210</name>
</gene>
<accession>A0ABW9VZ91</accession>
<organism evidence="1 2">
    <name type="scientific">Duganella levis</name>
    <dbReference type="NCBI Taxonomy" id="2692169"/>
    <lineage>
        <taxon>Bacteria</taxon>
        <taxon>Pseudomonadati</taxon>
        <taxon>Pseudomonadota</taxon>
        <taxon>Betaproteobacteria</taxon>
        <taxon>Burkholderiales</taxon>
        <taxon>Oxalobacteraceae</taxon>
        <taxon>Telluria group</taxon>
        <taxon>Duganella</taxon>
    </lineage>
</organism>
<proteinExistence type="predicted"/>
<dbReference type="EMBL" id="WWCT01000007">
    <property type="protein sequence ID" value="MYN26978.1"/>
    <property type="molecule type" value="Genomic_DNA"/>
</dbReference>
<evidence type="ECO:0000313" key="1">
    <source>
        <dbReference type="EMBL" id="MYN26978.1"/>
    </source>
</evidence>
<sequence>MRKIPLPVYNDNNAFTALAGNSGVSSYPNLQPILPIILAAYQQYVIAGGNANAVLAVPLAQNIADYLRGHYSSPNQDLAHITTMRNESEHASCPMCGSLHSGTLDHLLPKNGFPAFAVFSKNLVPACKCNIKRKEILLGPLPNQRILHPYFDLCLDDRLIGAEFTALGAVPLVAIKLQIPLTHLEFAAISFHVEKIVDRTGIKKWLGARWAKLCRKPGLVIRELKKNPTSLSNLVTVLQRERDNLDELHDGKNNWESVFVTGLLELPVRTWLYNRMIQPGRPANGPLI</sequence>
<dbReference type="Proteomes" id="UP000642144">
    <property type="component" value="Unassembled WGS sequence"/>
</dbReference>
<evidence type="ECO:0000313" key="2">
    <source>
        <dbReference type="Proteomes" id="UP000642144"/>
    </source>
</evidence>
<protein>
    <recommendedName>
        <fullName evidence="3">Phage-related protein</fullName>
    </recommendedName>
</protein>
<keyword evidence="2" id="KW-1185">Reference proteome</keyword>
<comment type="caution">
    <text evidence="1">The sequence shown here is derived from an EMBL/GenBank/DDBJ whole genome shotgun (WGS) entry which is preliminary data.</text>
</comment>
<name>A0ABW9VZ91_9BURK</name>
<evidence type="ECO:0008006" key="3">
    <source>
        <dbReference type="Google" id="ProtNLM"/>
    </source>
</evidence>
<dbReference type="RefSeq" id="WP_161054981.1">
    <property type="nucleotide sequence ID" value="NZ_WWCT01000007.1"/>
</dbReference>